<dbReference type="RefSeq" id="WP_002703908.1">
    <property type="nucleotide sequence ID" value="NZ_AAWS01000059.1"/>
</dbReference>
<dbReference type="EMBL" id="AAWS01000059">
    <property type="protein sequence ID" value="EAY24865.1"/>
    <property type="molecule type" value="Genomic_DNA"/>
</dbReference>
<evidence type="ECO:0000313" key="1">
    <source>
        <dbReference type="EMBL" id="EAY24865.1"/>
    </source>
</evidence>
<dbReference type="Proteomes" id="UP000004095">
    <property type="component" value="Unassembled WGS sequence"/>
</dbReference>
<protein>
    <submittedName>
        <fullName evidence="1">Uncharacterized protein</fullName>
    </submittedName>
</protein>
<dbReference type="eggNOG" id="ENOG503017R">
    <property type="taxonomic scope" value="Bacteria"/>
</dbReference>
<dbReference type="OrthoDB" id="1262957at2"/>
<comment type="caution">
    <text evidence="1">The sequence shown here is derived from an EMBL/GenBank/DDBJ whole genome shotgun (WGS) entry which is preliminary data.</text>
</comment>
<proteinExistence type="predicted"/>
<evidence type="ECO:0000313" key="2">
    <source>
        <dbReference type="Proteomes" id="UP000004095"/>
    </source>
</evidence>
<dbReference type="AlphaFoldDB" id="A1ZXJ0"/>
<keyword evidence="2" id="KW-1185">Reference proteome</keyword>
<organism evidence="1 2">
    <name type="scientific">Microscilla marina ATCC 23134</name>
    <dbReference type="NCBI Taxonomy" id="313606"/>
    <lineage>
        <taxon>Bacteria</taxon>
        <taxon>Pseudomonadati</taxon>
        <taxon>Bacteroidota</taxon>
        <taxon>Cytophagia</taxon>
        <taxon>Cytophagales</taxon>
        <taxon>Microscillaceae</taxon>
        <taxon>Microscilla</taxon>
    </lineage>
</organism>
<gene>
    <name evidence="1" type="ORF">M23134_05840</name>
</gene>
<name>A1ZXJ0_MICM2</name>
<reference evidence="1 2" key="1">
    <citation type="submission" date="2007-01" db="EMBL/GenBank/DDBJ databases">
        <authorList>
            <person name="Haygood M."/>
            <person name="Podell S."/>
            <person name="Anderson C."/>
            <person name="Hopkinson B."/>
            <person name="Roe K."/>
            <person name="Barbeau K."/>
            <person name="Gaasterland T."/>
            <person name="Ferriera S."/>
            <person name="Johnson J."/>
            <person name="Kravitz S."/>
            <person name="Beeson K."/>
            <person name="Sutton G."/>
            <person name="Rogers Y.-H."/>
            <person name="Friedman R."/>
            <person name="Frazier M."/>
            <person name="Venter J.C."/>
        </authorList>
    </citation>
    <scope>NUCLEOTIDE SEQUENCE [LARGE SCALE GENOMIC DNA]</scope>
    <source>
        <strain evidence="1 2">ATCC 23134</strain>
    </source>
</reference>
<accession>A1ZXJ0</accession>
<sequence>MEKSKRSLTRLSFPTGYKAQEIQDSNVDVYIILDNQDVYYATFFTLKNIQKLMSKAGIGSAEGCYFWVADMVIIESITLNNIVVAIQDLIQSYSIDKALSKVGNESEFVSTPSEWLNLVEVA</sequence>